<keyword evidence="12" id="KW-1185">Reference proteome</keyword>
<keyword evidence="6 7" id="KW-0012">Acyltransferase</keyword>
<dbReference type="Gene3D" id="2.40.50.100">
    <property type="match status" value="1"/>
</dbReference>
<evidence type="ECO:0000256" key="3">
    <source>
        <dbReference type="ARBA" id="ARBA00011484"/>
    </source>
</evidence>
<sequence>MKVLPVKLPDVGEGVTEAELVEWHVKVGDIVREDDVIAAVMTDKATVEIPSLYSGKITELAGEIGQVLPIGTDLVMIETEAEEVEDQPLAPAPAETPADNGAKKPETTKSAEPKSSAQADKTAEPAQKARPRPAVSTSANAPRIEGALPMAAPSVRARARDGGIDLRQVPGTGPAGRITHQDLDAVFSRADHPAASRGPGLPRSPRIGSEEIPVVGMRRRIAERMALANARIPHITVVEEVDVTALEDLRAKLNDSRGARPKLTLLPFLAAVLARALPDHPEMNAHYDDEAGVITRHAGVNLGMATMTDAGLVVPVLRHVEALGLYDIATEIARLSEAARTSKARREELSGSTITVTSLGPLGALATTPIINPPEVAILGVNKIAMRPMWDGSQFVPRKMMNISASFDHRVIDGWNAAVFVQKIKSLLETPALIFVEV</sequence>
<comment type="similarity">
    <text evidence="2 7">Belongs to the 2-oxoacid dehydrogenase family.</text>
</comment>
<evidence type="ECO:0000313" key="11">
    <source>
        <dbReference type="EMBL" id="MEV8466953.1"/>
    </source>
</evidence>
<dbReference type="PROSITE" id="PS50968">
    <property type="entry name" value="BIOTINYL_LIPOYL"/>
    <property type="match status" value="1"/>
</dbReference>
<comment type="caution">
    <text evidence="11">The sequence shown here is derived from an EMBL/GenBank/DDBJ whole genome shotgun (WGS) entry which is preliminary data.</text>
</comment>
<feature type="domain" description="Peripheral subunit-binding (PSBD)" evidence="10">
    <location>
        <begin position="150"/>
        <end position="187"/>
    </location>
</feature>
<dbReference type="InterPro" id="IPR036625">
    <property type="entry name" value="E3-bd_dom_sf"/>
</dbReference>
<dbReference type="InterPro" id="IPR003016">
    <property type="entry name" value="2-oxoA_DH_lipoyl-BS"/>
</dbReference>
<dbReference type="PANTHER" id="PTHR43178:SF5">
    <property type="entry name" value="LIPOAMIDE ACYLTRANSFERASE COMPONENT OF BRANCHED-CHAIN ALPHA-KETO ACID DEHYDROGENASE COMPLEX, MITOCHONDRIAL"/>
    <property type="match status" value="1"/>
</dbReference>
<evidence type="ECO:0000256" key="2">
    <source>
        <dbReference type="ARBA" id="ARBA00007317"/>
    </source>
</evidence>
<proteinExistence type="inferred from homology"/>
<dbReference type="SUPFAM" id="SSF47005">
    <property type="entry name" value="Peripheral subunit-binding domain of 2-oxo acid dehydrogenase complex"/>
    <property type="match status" value="1"/>
</dbReference>
<organism evidence="11 12">
    <name type="scientific">Meridianimarinicoccus marinus</name>
    <dbReference type="NCBI Taxonomy" id="3231483"/>
    <lineage>
        <taxon>Bacteria</taxon>
        <taxon>Pseudomonadati</taxon>
        <taxon>Pseudomonadota</taxon>
        <taxon>Alphaproteobacteria</taxon>
        <taxon>Rhodobacterales</taxon>
        <taxon>Paracoccaceae</taxon>
        <taxon>Meridianimarinicoccus</taxon>
    </lineage>
</organism>
<dbReference type="Proteomes" id="UP001553161">
    <property type="component" value="Unassembled WGS sequence"/>
</dbReference>
<name>A0ABV3L612_9RHOB</name>
<dbReference type="SUPFAM" id="SSF51230">
    <property type="entry name" value="Single hybrid motif"/>
    <property type="match status" value="1"/>
</dbReference>
<comment type="cofactor">
    <cofactor evidence="1 7">
        <name>(R)-lipoate</name>
        <dbReference type="ChEBI" id="CHEBI:83088"/>
    </cofactor>
</comment>
<dbReference type="InterPro" id="IPR050743">
    <property type="entry name" value="2-oxoacid_DH_E2_comp"/>
</dbReference>
<dbReference type="SUPFAM" id="SSF52777">
    <property type="entry name" value="CoA-dependent acyltransferases"/>
    <property type="match status" value="1"/>
</dbReference>
<dbReference type="Gene3D" id="4.10.320.10">
    <property type="entry name" value="E3-binding domain"/>
    <property type="match status" value="1"/>
</dbReference>
<evidence type="ECO:0000256" key="8">
    <source>
        <dbReference type="SAM" id="MobiDB-lite"/>
    </source>
</evidence>
<dbReference type="InterPro" id="IPR011053">
    <property type="entry name" value="Single_hybrid_motif"/>
</dbReference>
<evidence type="ECO:0000256" key="4">
    <source>
        <dbReference type="ARBA" id="ARBA00022679"/>
    </source>
</evidence>
<evidence type="ECO:0000256" key="5">
    <source>
        <dbReference type="ARBA" id="ARBA00022823"/>
    </source>
</evidence>
<dbReference type="Pfam" id="PF00364">
    <property type="entry name" value="Biotin_lipoyl"/>
    <property type="match status" value="1"/>
</dbReference>
<evidence type="ECO:0000259" key="10">
    <source>
        <dbReference type="PROSITE" id="PS51826"/>
    </source>
</evidence>
<dbReference type="InterPro" id="IPR023213">
    <property type="entry name" value="CAT-like_dom_sf"/>
</dbReference>
<feature type="domain" description="Lipoyl-binding" evidence="9">
    <location>
        <begin position="3"/>
        <end position="78"/>
    </location>
</feature>
<evidence type="ECO:0000256" key="6">
    <source>
        <dbReference type="ARBA" id="ARBA00023315"/>
    </source>
</evidence>
<dbReference type="RefSeq" id="WP_366192744.1">
    <property type="nucleotide sequence ID" value="NZ_JBFBVU010000009.1"/>
</dbReference>
<accession>A0ABV3L612</accession>
<evidence type="ECO:0000256" key="7">
    <source>
        <dbReference type="RuleBase" id="RU003423"/>
    </source>
</evidence>
<feature type="region of interest" description="Disordered" evidence="8">
    <location>
        <begin position="82"/>
        <end position="156"/>
    </location>
</feature>
<comment type="subunit">
    <text evidence="3">Forms a 24-polypeptide structural core with octahedral symmetry.</text>
</comment>
<evidence type="ECO:0000256" key="1">
    <source>
        <dbReference type="ARBA" id="ARBA00001938"/>
    </source>
</evidence>
<keyword evidence="5 7" id="KW-0450">Lipoyl</keyword>
<dbReference type="PROSITE" id="PS51826">
    <property type="entry name" value="PSBD"/>
    <property type="match status" value="1"/>
</dbReference>
<dbReference type="Pfam" id="PF00198">
    <property type="entry name" value="2-oxoacid_dh"/>
    <property type="match status" value="1"/>
</dbReference>
<dbReference type="EMBL" id="JBFBVU010000009">
    <property type="protein sequence ID" value="MEV8466953.1"/>
    <property type="molecule type" value="Genomic_DNA"/>
</dbReference>
<dbReference type="GO" id="GO:0016746">
    <property type="term" value="F:acyltransferase activity"/>
    <property type="evidence" value="ECO:0007669"/>
    <property type="project" value="UniProtKB-KW"/>
</dbReference>
<reference evidence="11 12" key="1">
    <citation type="submission" date="2024-07" db="EMBL/GenBank/DDBJ databases">
        <authorList>
            <person name="Kang M."/>
        </authorList>
    </citation>
    <scope>NUCLEOTIDE SEQUENCE [LARGE SCALE GENOMIC DNA]</scope>
    <source>
        <strain evidence="11 12">DFM31</strain>
    </source>
</reference>
<gene>
    <name evidence="11" type="ORF">AB0T83_09200</name>
</gene>
<dbReference type="EC" id="2.3.1.-" evidence="7"/>
<protein>
    <recommendedName>
        <fullName evidence="7">Dihydrolipoamide acetyltransferase component of pyruvate dehydrogenase complex</fullName>
        <ecNumber evidence="7">2.3.1.-</ecNumber>
    </recommendedName>
</protein>
<evidence type="ECO:0000259" key="9">
    <source>
        <dbReference type="PROSITE" id="PS50968"/>
    </source>
</evidence>
<dbReference type="PROSITE" id="PS00189">
    <property type="entry name" value="LIPOYL"/>
    <property type="match status" value="1"/>
</dbReference>
<dbReference type="Gene3D" id="3.30.559.10">
    <property type="entry name" value="Chloramphenicol acetyltransferase-like domain"/>
    <property type="match status" value="1"/>
</dbReference>
<dbReference type="InterPro" id="IPR004167">
    <property type="entry name" value="PSBD"/>
</dbReference>
<keyword evidence="4 7" id="KW-0808">Transferase</keyword>
<feature type="compositionally biased region" description="Basic and acidic residues" evidence="8">
    <location>
        <begin position="101"/>
        <end position="112"/>
    </location>
</feature>
<dbReference type="InterPro" id="IPR001078">
    <property type="entry name" value="2-oxoacid_DH_actylTfrase"/>
</dbReference>
<dbReference type="InterPro" id="IPR000089">
    <property type="entry name" value="Biotin_lipoyl"/>
</dbReference>
<dbReference type="Pfam" id="PF02817">
    <property type="entry name" value="E3_binding"/>
    <property type="match status" value="1"/>
</dbReference>
<dbReference type="PANTHER" id="PTHR43178">
    <property type="entry name" value="DIHYDROLIPOAMIDE ACETYLTRANSFERASE COMPONENT OF PYRUVATE DEHYDROGENASE COMPLEX"/>
    <property type="match status" value="1"/>
</dbReference>
<dbReference type="CDD" id="cd06849">
    <property type="entry name" value="lipoyl_domain"/>
    <property type="match status" value="1"/>
</dbReference>
<evidence type="ECO:0000313" key="12">
    <source>
        <dbReference type="Proteomes" id="UP001553161"/>
    </source>
</evidence>